<accession>A0A2H4J8U0</accession>
<evidence type="ECO:0000313" key="4">
    <source>
        <dbReference type="EMBL" id="ASN68594.1"/>
    </source>
</evidence>
<dbReference type="EMBL" id="MF417876">
    <property type="protein sequence ID" value="ASN68353.1"/>
    <property type="molecule type" value="Genomic_DNA"/>
</dbReference>
<sequence length="59" mass="6328">MSGFTKGQAVIYTNPRGAEKTGKYVRTENLGHGRGGGEYLVVDVDGREMKGRASKVRAA</sequence>
<dbReference type="EMBL" id="MF417877">
    <property type="protein sequence ID" value="ASN68501.1"/>
    <property type="molecule type" value="Genomic_DNA"/>
</dbReference>
<reference evidence="3" key="1">
    <citation type="submission" date="2017-06" db="EMBL/GenBank/DDBJ databases">
        <title>Novel phages from South African skin metaviromes.</title>
        <authorList>
            <person name="van Zyl L.J."/>
            <person name="Abrahams Y."/>
            <person name="Stander E.A."/>
            <person name="Kirby B.M."/>
            <person name="Clavaud C."/>
            <person name="Farcet C."/>
            <person name="Breton L."/>
            <person name="Trindade M.I."/>
        </authorList>
    </citation>
    <scope>NUCLEOTIDE SEQUENCE</scope>
</reference>
<dbReference type="EMBL" id="MF417869">
    <property type="protein sequence ID" value="ASN67994.1"/>
    <property type="molecule type" value="Genomic_DNA"/>
</dbReference>
<organism evidence="3">
    <name type="scientific">uncultured Caudovirales phage</name>
    <dbReference type="NCBI Taxonomy" id="2100421"/>
    <lineage>
        <taxon>Viruses</taxon>
        <taxon>Duplodnaviria</taxon>
        <taxon>Heunggongvirae</taxon>
        <taxon>Uroviricota</taxon>
        <taxon>Caudoviricetes</taxon>
        <taxon>Peduoviridae</taxon>
        <taxon>Maltschvirus</taxon>
        <taxon>Maltschvirus maltsch</taxon>
    </lineage>
</organism>
<gene>
    <name evidence="2" type="ORF">3F6_12</name>
    <name evidence="1" type="ORF">3S4_68</name>
    <name evidence="5" type="ORF">7F6_34</name>
    <name evidence="4" type="ORF">8S7_61</name>
    <name evidence="3" type="ORF">9F7_64</name>
</gene>
<evidence type="ECO:0000313" key="1">
    <source>
        <dbReference type="EMBL" id="ASN67994.1"/>
    </source>
</evidence>
<dbReference type="EMBL" id="MF417942">
    <property type="protein sequence ID" value="ASN72135.1"/>
    <property type="molecule type" value="Genomic_DNA"/>
</dbReference>
<evidence type="ECO:0000313" key="3">
    <source>
        <dbReference type="EMBL" id="ASN68501.1"/>
    </source>
</evidence>
<dbReference type="EMBL" id="MF417878">
    <property type="protein sequence ID" value="ASN68594.1"/>
    <property type="molecule type" value="Genomic_DNA"/>
</dbReference>
<protein>
    <submittedName>
        <fullName evidence="3">Uncharacterized protein</fullName>
    </submittedName>
</protein>
<proteinExistence type="predicted"/>
<evidence type="ECO:0000313" key="5">
    <source>
        <dbReference type="EMBL" id="ASN72135.1"/>
    </source>
</evidence>
<evidence type="ECO:0000313" key="2">
    <source>
        <dbReference type="EMBL" id="ASN68353.1"/>
    </source>
</evidence>
<name>A0A2H4J8U0_9CAUD</name>